<dbReference type="InterPro" id="IPR004274">
    <property type="entry name" value="FCP1_dom"/>
</dbReference>
<evidence type="ECO:0000259" key="2">
    <source>
        <dbReference type="PROSITE" id="PS50969"/>
    </source>
</evidence>
<dbReference type="EMBL" id="JAECZO010000028">
    <property type="protein sequence ID" value="KAK7202316.1"/>
    <property type="molecule type" value="Genomic_DNA"/>
</dbReference>
<comment type="function">
    <text evidence="1">Essential component of the TIM23 complex, a complex that mediates the translocation of transit peptide-containing proteins across the mitochondrial inner membrane.</text>
</comment>
<dbReference type="PROSITE" id="PS50969">
    <property type="entry name" value="FCP1"/>
    <property type="match status" value="1"/>
</dbReference>
<dbReference type="InterPro" id="IPR036412">
    <property type="entry name" value="HAD-like_sf"/>
</dbReference>
<keyword evidence="1" id="KW-0813">Transport</keyword>
<evidence type="ECO:0000313" key="3">
    <source>
        <dbReference type="EMBL" id="KAK7202316.1"/>
    </source>
</evidence>
<keyword evidence="1" id="KW-0811">Translocation</keyword>
<reference evidence="3 4" key="1">
    <citation type="journal article" date="2021" name="MBio">
        <title>A New Model Trypanosomatid, Novymonas esmeraldas: Genomic Perception of Its 'Candidatus Pandoraea novymonadis' Endosymbiont.</title>
        <authorList>
            <person name="Zakharova A."/>
            <person name="Saura A."/>
            <person name="Butenko A."/>
            <person name="Podesvova L."/>
            <person name="Warmusova S."/>
            <person name="Kostygov A.Y."/>
            <person name="Nenarokova A."/>
            <person name="Lukes J."/>
            <person name="Opperdoes F.R."/>
            <person name="Yurchenko V."/>
        </authorList>
    </citation>
    <scope>NUCLEOTIDE SEQUENCE [LARGE SCALE GENOMIC DNA]</scope>
    <source>
        <strain evidence="3 4">E262AT.01</strain>
    </source>
</reference>
<keyword evidence="1" id="KW-0496">Mitochondrion</keyword>
<dbReference type="SUPFAM" id="SSF56784">
    <property type="entry name" value="HAD-like"/>
    <property type="match status" value="1"/>
</dbReference>
<protein>
    <recommendedName>
        <fullName evidence="1">Mitochondrial import inner membrane translocase subunit TIM50</fullName>
    </recommendedName>
</protein>
<evidence type="ECO:0000313" key="4">
    <source>
        <dbReference type="Proteomes" id="UP001430356"/>
    </source>
</evidence>
<feature type="domain" description="FCP1 homology" evidence="2">
    <location>
        <begin position="55"/>
        <end position="194"/>
    </location>
</feature>
<proteinExistence type="inferred from homology"/>
<name>A0AAW0FCM7_9TRYP</name>
<dbReference type="Gene3D" id="3.40.50.1000">
    <property type="entry name" value="HAD superfamily/HAD-like"/>
    <property type="match status" value="1"/>
</dbReference>
<comment type="subcellular location">
    <subcellularLocation>
        <location evidence="1">Mitochondrion inner membrane</location>
        <topology evidence="1">Single-pass membrane protein</topology>
    </subcellularLocation>
</comment>
<gene>
    <name evidence="3" type="ORF">NESM_000303500</name>
</gene>
<dbReference type="SMART" id="SM00577">
    <property type="entry name" value="CPDc"/>
    <property type="match status" value="1"/>
</dbReference>
<dbReference type="InterPro" id="IPR023214">
    <property type="entry name" value="HAD_sf"/>
</dbReference>
<dbReference type="PANTHER" id="PTHR12210">
    <property type="entry name" value="DULLARD PROTEIN PHOSPHATASE"/>
    <property type="match status" value="1"/>
</dbReference>
<dbReference type="AlphaFoldDB" id="A0AAW0FCM7"/>
<comment type="similarity">
    <text evidence="1">Belongs to the TIM50 family.</text>
</comment>
<keyword evidence="1" id="KW-0809">Transit peptide</keyword>
<dbReference type="Pfam" id="PF03031">
    <property type="entry name" value="NIF"/>
    <property type="match status" value="1"/>
</dbReference>
<keyword evidence="1" id="KW-0653">Protein transport</keyword>
<dbReference type="InterPro" id="IPR050365">
    <property type="entry name" value="TIM50"/>
</dbReference>
<evidence type="ECO:0000256" key="1">
    <source>
        <dbReference type="RuleBase" id="RU365079"/>
    </source>
</evidence>
<comment type="caution">
    <text evidence="3">The sequence shown here is derived from an EMBL/GenBank/DDBJ whole genome shotgun (WGS) entry which is preliminary data.</text>
</comment>
<sequence>MPSQRRRGASFRGAYSPDAFSLTFEDSVAETAEVFRRSPSITTSGEYLVPPKPANIQNRLTVVLDLDETLIYARQGPLYVRPGIETLMRFLADHCETIVWTSSKHRYADAVVAQIDTCGAVCHTVYRHRRWFNGTSATKELRLLGRSLESTIIVENTPDCCRGYEKNAVLVEDYEGGELADHTLHTLLALLRDLVARHESEGISVPEFIATSQRLSQHKVLTDKGTAMQAYCLVGAGDERAVPHAPVPKFQGIAHDHVATTFPHPAAAQQQSRMRPTGSLAVRRPYVAQQRVVY</sequence>
<dbReference type="GO" id="GO:0015031">
    <property type="term" value="P:protein transport"/>
    <property type="evidence" value="ECO:0007669"/>
    <property type="project" value="UniProtKB-KW"/>
</dbReference>
<dbReference type="GO" id="GO:0005744">
    <property type="term" value="C:TIM23 mitochondrial import inner membrane translocase complex"/>
    <property type="evidence" value="ECO:0007669"/>
    <property type="project" value="UniProtKB-UniRule"/>
</dbReference>
<accession>A0AAW0FCM7</accession>
<comment type="subunit">
    <text evidence="1">Component of the TIM23 complex.</text>
</comment>
<dbReference type="Proteomes" id="UP001430356">
    <property type="component" value="Unassembled WGS sequence"/>
</dbReference>
<keyword evidence="4" id="KW-1185">Reference proteome</keyword>
<organism evidence="3 4">
    <name type="scientific">Novymonas esmeraldas</name>
    <dbReference type="NCBI Taxonomy" id="1808958"/>
    <lineage>
        <taxon>Eukaryota</taxon>
        <taxon>Discoba</taxon>
        <taxon>Euglenozoa</taxon>
        <taxon>Kinetoplastea</taxon>
        <taxon>Metakinetoplastina</taxon>
        <taxon>Trypanosomatida</taxon>
        <taxon>Trypanosomatidae</taxon>
        <taxon>Novymonas</taxon>
    </lineage>
</organism>
<dbReference type="FunFam" id="3.40.50.1000:FF:000171">
    <property type="entry name" value="Nuclear lim interactor-interacting factor,putative"/>
    <property type="match status" value="1"/>
</dbReference>